<comment type="caution">
    <text evidence="3">The sequence shown here is derived from an EMBL/GenBank/DDBJ whole genome shotgun (WGS) entry which is preliminary data.</text>
</comment>
<feature type="compositionally biased region" description="Polar residues" evidence="1">
    <location>
        <begin position="670"/>
        <end position="683"/>
    </location>
</feature>
<name>A0AAV5A4X4_9AGAM</name>
<dbReference type="GO" id="GO:0032955">
    <property type="term" value="P:regulation of division septum assembly"/>
    <property type="evidence" value="ECO:0007669"/>
    <property type="project" value="TreeGrafter"/>
</dbReference>
<reference evidence="3" key="1">
    <citation type="submission" date="2021-10" db="EMBL/GenBank/DDBJ databases">
        <title>De novo Genome Assembly of Clathrus columnatus (Basidiomycota, Fungi) Using Illumina and Nanopore Sequence Data.</title>
        <authorList>
            <person name="Ogiso-Tanaka E."/>
            <person name="Itagaki H."/>
            <person name="Hosoya T."/>
            <person name="Hosaka K."/>
        </authorList>
    </citation>
    <scope>NUCLEOTIDE SEQUENCE</scope>
    <source>
        <strain evidence="3">MO-923</strain>
    </source>
</reference>
<accession>A0AAV5A4X4</accession>
<evidence type="ECO:0000313" key="3">
    <source>
        <dbReference type="EMBL" id="GJJ08517.1"/>
    </source>
</evidence>
<keyword evidence="4" id="KW-1185">Reference proteome</keyword>
<feature type="compositionally biased region" description="Polar residues" evidence="1">
    <location>
        <begin position="779"/>
        <end position="788"/>
    </location>
</feature>
<feature type="region of interest" description="Disordered" evidence="1">
    <location>
        <begin position="1"/>
        <end position="79"/>
    </location>
</feature>
<dbReference type="Pfam" id="PF00621">
    <property type="entry name" value="RhoGEF"/>
    <property type="match status" value="1"/>
</dbReference>
<dbReference type="CDD" id="cd00160">
    <property type="entry name" value="RhoGEF"/>
    <property type="match status" value="1"/>
</dbReference>
<sequence length="919" mass="101913">MAMLSVASPLPDEASQRPLSPASPPNLRSRRYALLPPLPPPTPEPPSSPPVPARSPLRLSHRKSTDAPPISSQDSTSSKRKHALLELLSSERSYASDLALIREVHIPRALGLPISLLSLNGTLPSSTDNTNPPPMSKEDVKIIFGNVEDLGVFSETFCEKLEEALKGVSEPDGNGQDTVAETFISIIPYIKLHYTTYITRHSSALSHLNSLPQTPALTAYLAETHTLAQSYTHAWDLPSLLIKPVQRLLKYPLLLSAIIDDTPSGEARDKLCLARDKVEEVARSVNEGRRRLEVVKNILNEKHPPIRLKSIKGLKYKVISKHGGQIDALENRLYECERFVQDFAKTVTDWSTCTRGCISHLETWSIAFGRIIGLDRPHASEALNLFTEIISSQIMPIWASLDMAIQSVLLPKLSRLLATIRQPSRLLEHLHALRPQHLQLLDTPISKQRPPNSLVEASQSYSALEIQLRAELPQYIRLFERGLLACIAQLADWQALFWKEVRAQWVELWDALGVEGDMSAGVIETVKLWWERWEEVQRTASQLQILKYTRRDKNSSFSPIGTGPTATLATTFVSGPVPPSPSSSSIYHNHRPSMHSIEFELDTLLHHVSQGFTPIERVASPDGYSIKRKGSGVSMSTKASTKRKDTDLSRRNSSDKSTARRGNERRSPEESGTFQSRRPSTAHTDGDRSSVSRQTQDSSISGLFTKMSIESATSYAQPSPRDSVHTTSSTSSNHRLSMRSIDAHVGMDATYLPEASPQTSSSSSLNKKIQQYVREQGLESRTQLTKSPSLKKRLADAFKSPNKRSSRQTTKTTHSLGDYIPISPIVIDIASSAVVLYNCTVVHPFSIEGHNLPLYRGKPFLTLEVGDSLDILSEEGHPREHEDLPVRAEDENCEDCLLLAKDANGLVGWALASFLIISP</sequence>
<dbReference type="GO" id="GO:0031991">
    <property type="term" value="P:regulation of actomyosin contractile ring contraction"/>
    <property type="evidence" value="ECO:0007669"/>
    <property type="project" value="TreeGrafter"/>
</dbReference>
<dbReference type="SUPFAM" id="SSF48065">
    <property type="entry name" value="DBL homology domain (DH-domain)"/>
    <property type="match status" value="1"/>
</dbReference>
<dbReference type="InterPro" id="IPR000219">
    <property type="entry name" value="DH_dom"/>
</dbReference>
<feature type="compositionally biased region" description="Polar residues" evidence="1">
    <location>
        <begin position="691"/>
        <end position="717"/>
    </location>
</feature>
<evidence type="ECO:0000259" key="2">
    <source>
        <dbReference type="PROSITE" id="PS50010"/>
    </source>
</evidence>
<evidence type="ECO:0000313" key="4">
    <source>
        <dbReference type="Proteomes" id="UP001050691"/>
    </source>
</evidence>
<protein>
    <recommendedName>
        <fullName evidence="2">DH domain-containing protein</fullName>
    </recommendedName>
</protein>
<dbReference type="PANTHER" id="PTHR22834:SF20">
    <property type="entry name" value="SH3 DOMAIN-CONTAINING PROTEIN"/>
    <property type="match status" value="1"/>
</dbReference>
<dbReference type="SMART" id="SM00325">
    <property type="entry name" value="RhoGEF"/>
    <property type="match status" value="1"/>
</dbReference>
<feature type="region of interest" description="Disordered" evidence="1">
    <location>
        <begin position="774"/>
        <end position="814"/>
    </location>
</feature>
<feature type="compositionally biased region" description="Basic and acidic residues" evidence="1">
    <location>
        <begin position="642"/>
        <end position="669"/>
    </location>
</feature>
<dbReference type="InterPro" id="IPR035899">
    <property type="entry name" value="DBL_dom_sf"/>
</dbReference>
<dbReference type="Gene3D" id="1.20.1270.60">
    <property type="entry name" value="Arfaptin homology (AH) domain/BAR domain"/>
    <property type="match status" value="1"/>
</dbReference>
<dbReference type="AlphaFoldDB" id="A0AAV5A4X4"/>
<dbReference type="EMBL" id="BPWL01000003">
    <property type="protein sequence ID" value="GJJ08517.1"/>
    <property type="molecule type" value="Genomic_DNA"/>
</dbReference>
<dbReference type="InterPro" id="IPR051492">
    <property type="entry name" value="Dynamin-Rho_GEF"/>
</dbReference>
<feature type="compositionally biased region" description="Pro residues" evidence="1">
    <location>
        <begin position="36"/>
        <end position="53"/>
    </location>
</feature>
<dbReference type="Gene3D" id="1.20.900.10">
    <property type="entry name" value="Dbl homology (DH) domain"/>
    <property type="match status" value="1"/>
</dbReference>
<dbReference type="InterPro" id="IPR027267">
    <property type="entry name" value="AH/BAR_dom_sf"/>
</dbReference>
<organism evidence="3 4">
    <name type="scientific">Clathrus columnatus</name>
    <dbReference type="NCBI Taxonomy" id="1419009"/>
    <lineage>
        <taxon>Eukaryota</taxon>
        <taxon>Fungi</taxon>
        <taxon>Dikarya</taxon>
        <taxon>Basidiomycota</taxon>
        <taxon>Agaricomycotina</taxon>
        <taxon>Agaricomycetes</taxon>
        <taxon>Phallomycetidae</taxon>
        <taxon>Phallales</taxon>
        <taxon>Clathraceae</taxon>
        <taxon>Clathrus</taxon>
    </lineage>
</organism>
<dbReference type="PROSITE" id="PS50010">
    <property type="entry name" value="DH_2"/>
    <property type="match status" value="1"/>
</dbReference>
<dbReference type="GO" id="GO:0005737">
    <property type="term" value="C:cytoplasm"/>
    <property type="evidence" value="ECO:0007669"/>
    <property type="project" value="TreeGrafter"/>
</dbReference>
<feature type="region of interest" description="Disordered" evidence="1">
    <location>
        <begin position="622"/>
        <end position="737"/>
    </location>
</feature>
<gene>
    <name evidence="3" type="ORF">Clacol_002735</name>
</gene>
<evidence type="ECO:0000256" key="1">
    <source>
        <dbReference type="SAM" id="MobiDB-lite"/>
    </source>
</evidence>
<feature type="domain" description="DH" evidence="2">
    <location>
        <begin position="79"/>
        <end position="288"/>
    </location>
</feature>
<dbReference type="PANTHER" id="PTHR22834">
    <property type="entry name" value="NUCLEAR FUSION PROTEIN FUS2"/>
    <property type="match status" value="1"/>
</dbReference>
<proteinExistence type="predicted"/>
<dbReference type="Proteomes" id="UP001050691">
    <property type="component" value="Unassembled WGS sequence"/>
</dbReference>
<dbReference type="GO" id="GO:0005085">
    <property type="term" value="F:guanyl-nucleotide exchange factor activity"/>
    <property type="evidence" value="ECO:0007669"/>
    <property type="project" value="InterPro"/>
</dbReference>